<feature type="binding site" evidence="2">
    <location>
        <position position="247"/>
    </location>
    <ligand>
        <name>Fe cation</name>
        <dbReference type="ChEBI" id="CHEBI:24875"/>
    </ligand>
</feature>
<dbReference type="AlphaFoldDB" id="A0A0R3N5R2"/>
<proteinExistence type="predicted"/>
<evidence type="ECO:0000313" key="4">
    <source>
        <dbReference type="EMBL" id="KRR24662.1"/>
    </source>
</evidence>
<dbReference type="PANTHER" id="PTHR30006:SF2">
    <property type="entry name" value="ABC TRANSPORTER SUBSTRATE-BINDING PROTEIN"/>
    <property type="match status" value="1"/>
</dbReference>
<dbReference type="EMBL" id="LLYB01000061">
    <property type="protein sequence ID" value="KRR24662.1"/>
    <property type="molecule type" value="Genomic_DNA"/>
</dbReference>
<evidence type="ECO:0000256" key="1">
    <source>
        <dbReference type="ARBA" id="ARBA00022729"/>
    </source>
</evidence>
<accession>A0A0R3N5R2</accession>
<gene>
    <name evidence="4" type="ORF">CQ14_39800</name>
</gene>
<protein>
    <submittedName>
        <fullName evidence="4">Iron ABC transporter substrate-binding protein</fullName>
    </submittedName>
</protein>
<evidence type="ECO:0000256" key="2">
    <source>
        <dbReference type="PIRSR" id="PIRSR002825-1"/>
    </source>
</evidence>
<dbReference type="PROSITE" id="PS51318">
    <property type="entry name" value="TAT"/>
    <property type="match status" value="1"/>
</dbReference>
<dbReference type="InterPro" id="IPR006311">
    <property type="entry name" value="TAT_signal"/>
</dbReference>
<dbReference type="InterPro" id="IPR019546">
    <property type="entry name" value="TAT_signal_bac_arc"/>
</dbReference>
<keyword evidence="1 3" id="KW-0732">Signal</keyword>
<feature type="signal peptide" evidence="3">
    <location>
        <begin position="1"/>
        <end position="30"/>
    </location>
</feature>
<feature type="chain" id="PRO_5006445070" evidence="3">
    <location>
        <begin position="31"/>
        <end position="355"/>
    </location>
</feature>
<evidence type="ECO:0000313" key="5">
    <source>
        <dbReference type="Proteomes" id="UP000051660"/>
    </source>
</evidence>
<organism evidence="4 5">
    <name type="scientific">Bradyrhizobium lablabi</name>
    <dbReference type="NCBI Taxonomy" id="722472"/>
    <lineage>
        <taxon>Bacteria</taxon>
        <taxon>Pseudomonadati</taxon>
        <taxon>Pseudomonadota</taxon>
        <taxon>Alphaproteobacteria</taxon>
        <taxon>Hyphomicrobiales</taxon>
        <taxon>Nitrobacteraceae</taxon>
        <taxon>Bradyrhizobium</taxon>
    </lineage>
</organism>
<dbReference type="Pfam" id="PF13343">
    <property type="entry name" value="SBP_bac_6"/>
    <property type="match status" value="1"/>
</dbReference>
<dbReference type="PANTHER" id="PTHR30006">
    <property type="entry name" value="THIAMINE-BINDING PERIPLASMIC PROTEIN-RELATED"/>
    <property type="match status" value="1"/>
</dbReference>
<comment type="caution">
    <text evidence="4">The sequence shown here is derived from an EMBL/GenBank/DDBJ whole genome shotgun (WGS) entry which is preliminary data.</text>
</comment>
<dbReference type="Proteomes" id="UP000051660">
    <property type="component" value="Unassembled WGS sequence"/>
</dbReference>
<keyword evidence="2" id="KW-0408">Iron</keyword>
<dbReference type="OrthoDB" id="7374867at2"/>
<dbReference type="RefSeq" id="WP_057858551.1">
    <property type="nucleotide sequence ID" value="NZ_LLYB01000061.1"/>
</dbReference>
<keyword evidence="2" id="KW-0479">Metal-binding</keyword>
<dbReference type="PIRSF" id="PIRSF002825">
    <property type="entry name" value="CfbpA"/>
    <property type="match status" value="1"/>
</dbReference>
<reference evidence="4 5" key="1">
    <citation type="submission" date="2014-03" db="EMBL/GenBank/DDBJ databases">
        <title>Bradyrhizobium valentinum sp. nov., isolated from effective nodules of Lupinus mariae-josephae, a lupine endemic of basic-lime soils in Eastern Spain.</title>
        <authorList>
            <person name="Duran D."/>
            <person name="Rey L."/>
            <person name="Navarro A."/>
            <person name="Busquets A."/>
            <person name="Imperial J."/>
            <person name="Ruiz-Argueso T."/>
        </authorList>
    </citation>
    <scope>NUCLEOTIDE SEQUENCE [LARGE SCALE GENOMIC DNA]</scope>
    <source>
        <strain evidence="4 5">CCBAU 23086</strain>
    </source>
</reference>
<sequence length="355" mass="39318">MRDRRWTRRDLLKASAASAAGLLFAEPLKAAPPPATEVTPALIEAAKKEGKLSFYSALELNTAERLARAFEAKYPGISVRVERSGAERIFQRIAQEQGSGIRAVDVANSTDPAHYLEWKKHDWLAPYLPGDVVRHFPADQIDPDGMYATACAWTEAIGYDTSLVRREEAPKSYADLLDPKWTGKMVKAHPGYSGAILTTTFLLARDFGWLYLEKLARQKIMQVQSAADPPKKILLGERAVMADGNDYNLVLLKDQGKPVEVVYPAEGSPLIIVPSGVFRGAPNPNAAKLFQNFFFSAETQQMLVDVFAHRSFHAQVKEKGEHVPLADLKLLKADPAQVQAQSEEIKARYTKLFGV</sequence>
<name>A0A0R3N5R2_9BRAD</name>
<dbReference type="Gene3D" id="3.40.190.10">
    <property type="entry name" value="Periplasmic binding protein-like II"/>
    <property type="match status" value="2"/>
</dbReference>
<dbReference type="NCBIfam" id="TIGR01409">
    <property type="entry name" value="TAT_signal_seq"/>
    <property type="match status" value="1"/>
</dbReference>
<dbReference type="InterPro" id="IPR026045">
    <property type="entry name" value="Ferric-bd"/>
</dbReference>
<dbReference type="GO" id="GO:0046872">
    <property type="term" value="F:metal ion binding"/>
    <property type="evidence" value="ECO:0007669"/>
    <property type="project" value="UniProtKB-KW"/>
</dbReference>
<dbReference type="STRING" id="722472.SAMN05444321_6715"/>
<dbReference type="SUPFAM" id="SSF53850">
    <property type="entry name" value="Periplasmic binding protein-like II"/>
    <property type="match status" value="1"/>
</dbReference>
<evidence type="ECO:0000256" key="3">
    <source>
        <dbReference type="SAM" id="SignalP"/>
    </source>
</evidence>